<feature type="compositionally biased region" description="Low complexity" evidence="1">
    <location>
        <begin position="428"/>
        <end position="441"/>
    </location>
</feature>
<feature type="domain" description="CCHC-type" evidence="2">
    <location>
        <begin position="359"/>
        <end position="375"/>
    </location>
</feature>
<dbReference type="GO" id="GO:0008270">
    <property type="term" value="F:zinc ion binding"/>
    <property type="evidence" value="ECO:0007669"/>
    <property type="project" value="InterPro"/>
</dbReference>
<evidence type="ECO:0000313" key="3">
    <source>
        <dbReference type="EMBL" id="CAG6783461.1"/>
    </source>
</evidence>
<dbReference type="PANTHER" id="PTHR47331">
    <property type="entry name" value="PHD-TYPE DOMAIN-CONTAINING PROTEIN"/>
    <property type="match status" value="1"/>
</dbReference>
<sequence>MAPTLAEQLNKFEKARQRYFARIKECHDLIGKADKVALFRARCTRLEVTYENYEKTTESLESLNVHVEPPDQGVDTVQPMKAFEDMFFNVKAHLALLDQIAATAIADAVTNDENNDSVIRIRSTCKVNLPTISIPMFSGDIVGFPSWKSLYDEIVHTCDQLSDIQKFTYLKQYLQGPALATIENVSFCPQNYPLAYRTLNEKYSKKRIIAASHLNKILQFQPLARDTLSSLSSYLEDFCATVESLRGLNLPDFREFVLVHHCLRALDPKTRMEFETKHTNTAFPTYDDVVKFVKDKRTVLEVYSVESASASNAYSNQNSNMSKSRPSSNHKMLVTTNAESHVTQHIKPDSGRPYDSARKCAGCGKVGHMLSRCDQFLKMDPSQRFAVVREAKLCFGCFASNHSSGACTSSFKCRFCGSAAHNSLLHRQPSNHQPSQSPSTSRNNPISGVMQSRLQSCSSILLGTATIRVQDSMGNWILARCVIDPGSQISAVTENLAQTLKLPRERSTIQISGIGSDHPIQSRGDVACQVSPYSVTSNETLCINAAVLPKIASDLPSTISSSVMQRFAHLQLADASYQDHNLSSTIDMLIGAEHYAYLITCDGLYQKPVLGYPSAIPSKFGWLLMGSVKESNPSSSTSCPLKCSSLFISSIEDPIASQLQRFWEMENVSESVQENSPPPTIN</sequence>
<proteinExistence type="predicted"/>
<evidence type="ECO:0000259" key="2">
    <source>
        <dbReference type="SMART" id="SM00343"/>
    </source>
</evidence>
<dbReference type="InterPro" id="IPR001878">
    <property type="entry name" value="Znf_CCHC"/>
</dbReference>
<protein>
    <recommendedName>
        <fullName evidence="2">CCHC-type domain-containing protein</fullName>
    </recommendedName>
</protein>
<dbReference type="GO" id="GO:0003676">
    <property type="term" value="F:nucleic acid binding"/>
    <property type="evidence" value="ECO:0007669"/>
    <property type="project" value="InterPro"/>
</dbReference>
<dbReference type="SMART" id="SM00343">
    <property type="entry name" value="ZnF_C2HC"/>
    <property type="match status" value="2"/>
</dbReference>
<dbReference type="EMBL" id="HBUF01632611">
    <property type="protein sequence ID" value="CAG6783461.1"/>
    <property type="molecule type" value="Transcribed_RNA"/>
</dbReference>
<dbReference type="InterPro" id="IPR005312">
    <property type="entry name" value="DUF1759"/>
</dbReference>
<dbReference type="AlphaFoldDB" id="A0A8D9FAQ7"/>
<dbReference type="Pfam" id="PF03564">
    <property type="entry name" value="DUF1759"/>
    <property type="match status" value="1"/>
</dbReference>
<name>A0A8D9FAQ7_9HEMI</name>
<dbReference type="PANTHER" id="PTHR47331:SF5">
    <property type="entry name" value="RIBONUCLEASE H"/>
    <property type="match status" value="1"/>
</dbReference>
<reference evidence="3" key="1">
    <citation type="submission" date="2021-05" db="EMBL/GenBank/DDBJ databases">
        <authorList>
            <person name="Alioto T."/>
            <person name="Alioto T."/>
            <person name="Gomez Garrido J."/>
        </authorList>
    </citation>
    <scope>NUCLEOTIDE SEQUENCE</scope>
</reference>
<evidence type="ECO:0000256" key="1">
    <source>
        <dbReference type="SAM" id="MobiDB-lite"/>
    </source>
</evidence>
<accession>A0A8D9FAQ7</accession>
<organism evidence="3">
    <name type="scientific">Cacopsylla melanoneura</name>
    <dbReference type="NCBI Taxonomy" id="428564"/>
    <lineage>
        <taxon>Eukaryota</taxon>
        <taxon>Metazoa</taxon>
        <taxon>Ecdysozoa</taxon>
        <taxon>Arthropoda</taxon>
        <taxon>Hexapoda</taxon>
        <taxon>Insecta</taxon>
        <taxon>Pterygota</taxon>
        <taxon>Neoptera</taxon>
        <taxon>Paraneoptera</taxon>
        <taxon>Hemiptera</taxon>
        <taxon>Sternorrhyncha</taxon>
        <taxon>Psylloidea</taxon>
        <taxon>Psyllidae</taxon>
        <taxon>Psyllinae</taxon>
        <taxon>Cacopsylla</taxon>
    </lineage>
</organism>
<feature type="domain" description="CCHC-type" evidence="2">
    <location>
        <begin position="393"/>
        <end position="409"/>
    </location>
</feature>
<feature type="region of interest" description="Disordered" evidence="1">
    <location>
        <begin position="426"/>
        <end position="446"/>
    </location>
</feature>